<accession>A0A2P4XEL0</accession>
<keyword evidence="3" id="KW-1185">Reference proteome</keyword>
<evidence type="ECO:0000313" key="3">
    <source>
        <dbReference type="Proteomes" id="UP000237271"/>
    </source>
</evidence>
<sequence length="145" mass="16371">MLPSASKNRRLGNHNMPNSRIVSLSNQNRVSSSLGSEYFDSDGSELTPAVWNAIHQPRGSCERKQFGFFPHATVLRALFGWDFGTRDFSLAHFVRISEVEKRISVRRYDVSNFSKKDTLPPPALVENFSVLTYTVDDVQFSSSIV</sequence>
<reference evidence="2 3" key="1">
    <citation type="journal article" date="2017" name="Genome Biol. Evol.">
        <title>Phytophthora megakarya and P. palmivora, closely related causal agents of cacao black pod rot, underwent increases in genome sizes and gene numbers by different mechanisms.</title>
        <authorList>
            <person name="Ali S.S."/>
            <person name="Shao J."/>
            <person name="Lary D.J."/>
            <person name="Kronmiller B."/>
            <person name="Shen D."/>
            <person name="Strem M.D."/>
            <person name="Amoako-Attah I."/>
            <person name="Akrofi A.Y."/>
            <person name="Begoude B.A."/>
            <person name="Ten Hoopen G.M."/>
            <person name="Coulibaly K."/>
            <person name="Kebe B.I."/>
            <person name="Melnick R.L."/>
            <person name="Guiltinan M.J."/>
            <person name="Tyler B.M."/>
            <person name="Meinhardt L.W."/>
            <person name="Bailey B.A."/>
        </authorList>
    </citation>
    <scope>NUCLEOTIDE SEQUENCE [LARGE SCALE GENOMIC DNA]</scope>
    <source>
        <strain evidence="3">sbr112.9</strain>
    </source>
</reference>
<proteinExistence type="predicted"/>
<dbReference type="EMBL" id="NCKW01011230">
    <property type="protein sequence ID" value="POM63980.1"/>
    <property type="molecule type" value="Genomic_DNA"/>
</dbReference>
<feature type="region of interest" description="Disordered" evidence="1">
    <location>
        <begin position="1"/>
        <end position="22"/>
    </location>
</feature>
<evidence type="ECO:0000313" key="2">
    <source>
        <dbReference type="EMBL" id="POM63980.1"/>
    </source>
</evidence>
<dbReference type="AlphaFoldDB" id="A0A2P4XEL0"/>
<protein>
    <submittedName>
        <fullName evidence="2">Uncharacterized protein</fullName>
    </submittedName>
</protein>
<dbReference type="OrthoDB" id="121662at2759"/>
<dbReference type="Proteomes" id="UP000237271">
    <property type="component" value="Unassembled WGS sequence"/>
</dbReference>
<evidence type="ECO:0000256" key="1">
    <source>
        <dbReference type="SAM" id="MobiDB-lite"/>
    </source>
</evidence>
<comment type="caution">
    <text evidence="2">The sequence shown here is derived from an EMBL/GenBank/DDBJ whole genome shotgun (WGS) entry which is preliminary data.</text>
</comment>
<organism evidence="2 3">
    <name type="scientific">Phytophthora palmivora</name>
    <dbReference type="NCBI Taxonomy" id="4796"/>
    <lineage>
        <taxon>Eukaryota</taxon>
        <taxon>Sar</taxon>
        <taxon>Stramenopiles</taxon>
        <taxon>Oomycota</taxon>
        <taxon>Peronosporomycetes</taxon>
        <taxon>Peronosporales</taxon>
        <taxon>Peronosporaceae</taxon>
        <taxon>Phytophthora</taxon>
    </lineage>
</organism>
<gene>
    <name evidence="2" type="ORF">PHPALM_20554</name>
</gene>
<name>A0A2P4XEL0_9STRA</name>